<dbReference type="EMBL" id="CTRP01000005">
    <property type="protein sequence ID" value="CQR71808.1"/>
    <property type="molecule type" value="Genomic_DNA"/>
</dbReference>
<proteinExistence type="predicted"/>
<dbReference type="RefSeq" id="WP_021168883.1">
    <property type="nucleotide sequence ID" value="NZ_CTRP01000005.1"/>
</dbReference>
<accession>A0A0U1KWI8</accession>
<dbReference type="SUPFAM" id="SSF141130">
    <property type="entry name" value="Acetamidase/Formamidase-like"/>
    <property type="match status" value="1"/>
</dbReference>
<name>A0A0U1KWI8_9FIRM</name>
<dbReference type="Gene3D" id="2.60.120.580">
    <property type="entry name" value="Acetamidase/Formamidase-like domains"/>
    <property type="match status" value="1"/>
</dbReference>
<keyword evidence="1" id="KW-0378">Hydrolase</keyword>
<dbReference type="GO" id="GO:0004328">
    <property type="term" value="F:formamidase activity"/>
    <property type="evidence" value="ECO:0007669"/>
    <property type="project" value="UniProtKB-EC"/>
</dbReference>
<dbReference type="Proteomes" id="UP000049855">
    <property type="component" value="Unassembled WGS sequence"/>
</dbReference>
<gene>
    <name evidence="1" type="ORF">SpAn4DRAFT_3674</name>
</gene>
<protein>
    <submittedName>
        <fullName evidence="1">Acetamidase/formamidase</fullName>
        <ecNumber evidence="1">3.5.1.49</ecNumber>
    </submittedName>
</protein>
<organism evidence="1 2">
    <name type="scientific">Sporomusa ovata</name>
    <dbReference type="NCBI Taxonomy" id="2378"/>
    <lineage>
        <taxon>Bacteria</taxon>
        <taxon>Bacillati</taxon>
        <taxon>Bacillota</taxon>
        <taxon>Negativicutes</taxon>
        <taxon>Selenomonadales</taxon>
        <taxon>Sporomusaceae</taxon>
        <taxon>Sporomusa</taxon>
    </lineage>
</organism>
<dbReference type="AlphaFoldDB" id="A0A0U1KWI8"/>
<sequence length="95" mass="10502">MSEIIDIQPVMTALSGESVIFETVDCYNEQITSNATLFCDIKKEVNNPATGPLYIEGAEPGDISDGTGPNTSRRFEKVLKEFLLFRHVCFSVPKS</sequence>
<evidence type="ECO:0000313" key="1">
    <source>
        <dbReference type="EMBL" id="CQR71808.1"/>
    </source>
</evidence>
<evidence type="ECO:0000313" key="2">
    <source>
        <dbReference type="Proteomes" id="UP000049855"/>
    </source>
</evidence>
<dbReference type="EC" id="3.5.1.49" evidence="1"/>
<reference evidence="2" key="1">
    <citation type="submission" date="2015-03" db="EMBL/GenBank/DDBJ databases">
        <authorList>
            <person name="Nijsse Bart"/>
        </authorList>
    </citation>
    <scope>NUCLEOTIDE SEQUENCE [LARGE SCALE GENOMIC DNA]</scope>
</reference>
<keyword evidence="2" id="KW-1185">Reference proteome</keyword>